<dbReference type="AlphaFoldDB" id="M2P847"/>
<evidence type="ECO:0000313" key="2">
    <source>
        <dbReference type="EMBL" id="EMD31519.1"/>
    </source>
</evidence>
<evidence type="ECO:0000256" key="1">
    <source>
        <dbReference type="SAM" id="MobiDB-lite"/>
    </source>
</evidence>
<feature type="compositionally biased region" description="Low complexity" evidence="1">
    <location>
        <begin position="15"/>
        <end position="27"/>
    </location>
</feature>
<organism evidence="2 3">
    <name type="scientific">Ceriporiopsis subvermispora (strain B)</name>
    <name type="common">White-rot fungus</name>
    <name type="synonym">Gelatoporia subvermispora</name>
    <dbReference type="NCBI Taxonomy" id="914234"/>
    <lineage>
        <taxon>Eukaryota</taxon>
        <taxon>Fungi</taxon>
        <taxon>Dikarya</taxon>
        <taxon>Basidiomycota</taxon>
        <taxon>Agaricomycotina</taxon>
        <taxon>Agaricomycetes</taxon>
        <taxon>Polyporales</taxon>
        <taxon>Gelatoporiaceae</taxon>
        <taxon>Gelatoporia</taxon>
    </lineage>
</organism>
<dbReference type="HOGENOM" id="CLU_1004721_0_0_1"/>
<evidence type="ECO:0000313" key="3">
    <source>
        <dbReference type="Proteomes" id="UP000016930"/>
    </source>
</evidence>
<gene>
    <name evidence="2" type="ORF">CERSUDRAFT_100376</name>
</gene>
<dbReference type="Proteomes" id="UP000016930">
    <property type="component" value="Unassembled WGS sequence"/>
</dbReference>
<proteinExistence type="predicted"/>
<feature type="region of interest" description="Disordered" evidence="1">
    <location>
        <begin position="178"/>
        <end position="206"/>
    </location>
</feature>
<keyword evidence="3" id="KW-1185">Reference proteome</keyword>
<protein>
    <submittedName>
        <fullName evidence="2">Uncharacterized protein</fullName>
    </submittedName>
</protein>
<name>M2P847_CERS8</name>
<feature type="region of interest" description="Disordered" evidence="1">
    <location>
        <begin position="1"/>
        <end position="121"/>
    </location>
</feature>
<dbReference type="EMBL" id="KB445818">
    <property type="protein sequence ID" value="EMD31519.1"/>
    <property type="molecule type" value="Genomic_DNA"/>
</dbReference>
<sequence>MTQRTAQPPLPPVLRSRSAPGASASAAEGVLQPPPARVNIAAYRASPRGDERAGTLRLGPTMRDQARGAGGALLAQAGAGPRAGAGAAQRPAHQSFCPDSLSVIHDRPRVASSRRSTPPEHPEQIAFHMQPLATSRARTVITFAPRQPSRELPVEERAQTVDAGGRHAICSFWKLPEPRSASRPSHPSSRTLLNASPASQPPRAHPSSCWAPLEHPWCVVRNAIDPAVSRSGACASPCWDTQTLLYMLSPAMEHALAGSPPLLACLRLPAPALSTPV</sequence>
<feature type="compositionally biased region" description="Low complexity" evidence="1">
    <location>
        <begin position="178"/>
        <end position="190"/>
    </location>
</feature>
<reference evidence="2 3" key="1">
    <citation type="journal article" date="2012" name="Proc. Natl. Acad. Sci. U.S.A.">
        <title>Comparative genomics of Ceriporiopsis subvermispora and Phanerochaete chrysosporium provide insight into selective ligninolysis.</title>
        <authorList>
            <person name="Fernandez-Fueyo E."/>
            <person name="Ruiz-Duenas F.J."/>
            <person name="Ferreira P."/>
            <person name="Floudas D."/>
            <person name="Hibbett D.S."/>
            <person name="Canessa P."/>
            <person name="Larrondo L.F."/>
            <person name="James T.Y."/>
            <person name="Seelenfreund D."/>
            <person name="Lobos S."/>
            <person name="Polanco R."/>
            <person name="Tello M."/>
            <person name="Honda Y."/>
            <person name="Watanabe T."/>
            <person name="Watanabe T."/>
            <person name="Ryu J.S."/>
            <person name="Kubicek C.P."/>
            <person name="Schmoll M."/>
            <person name="Gaskell J."/>
            <person name="Hammel K.E."/>
            <person name="St John F.J."/>
            <person name="Vanden Wymelenberg A."/>
            <person name="Sabat G."/>
            <person name="Splinter BonDurant S."/>
            <person name="Syed K."/>
            <person name="Yadav J.S."/>
            <person name="Doddapaneni H."/>
            <person name="Subramanian V."/>
            <person name="Lavin J.L."/>
            <person name="Oguiza J.A."/>
            <person name="Perez G."/>
            <person name="Pisabarro A.G."/>
            <person name="Ramirez L."/>
            <person name="Santoyo F."/>
            <person name="Master E."/>
            <person name="Coutinho P.M."/>
            <person name="Henrissat B."/>
            <person name="Lombard V."/>
            <person name="Magnuson J.K."/>
            <person name="Kuees U."/>
            <person name="Hori C."/>
            <person name="Igarashi K."/>
            <person name="Samejima M."/>
            <person name="Held B.W."/>
            <person name="Barry K.W."/>
            <person name="LaButti K.M."/>
            <person name="Lapidus A."/>
            <person name="Lindquist E.A."/>
            <person name="Lucas S.M."/>
            <person name="Riley R."/>
            <person name="Salamov A.A."/>
            <person name="Hoffmeister D."/>
            <person name="Schwenk D."/>
            <person name="Hadar Y."/>
            <person name="Yarden O."/>
            <person name="de Vries R.P."/>
            <person name="Wiebenga A."/>
            <person name="Stenlid J."/>
            <person name="Eastwood D."/>
            <person name="Grigoriev I.V."/>
            <person name="Berka R.M."/>
            <person name="Blanchette R.A."/>
            <person name="Kersten P."/>
            <person name="Martinez A.T."/>
            <person name="Vicuna R."/>
            <person name="Cullen D."/>
        </authorList>
    </citation>
    <scope>NUCLEOTIDE SEQUENCE [LARGE SCALE GENOMIC DNA]</scope>
    <source>
        <strain evidence="2 3">B</strain>
    </source>
</reference>
<accession>M2P847</accession>
<feature type="compositionally biased region" description="Low complexity" evidence="1">
    <location>
        <begin position="72"/>
        <end position="92"/>
    </location>
</feature>